<dbReference type="InterPro" id="IPR006059">
    <property type="entry name" value="SBP"/>
</dbReference>
<keyword evidence="2" id="KW-0813">Transport</keyword>
<dbReference type="PRINTS" id="PR00909">
    <property type="entry name" value="SPERMDNBNDNG"/>
</dbReference>
<dbReference type="CDD" id="cd13590">
    <property type="entry name" value="PBP2_PotD_PotF_like"/>
    <property type="match status" value="1"/>
</dbReference>
<name>A0ABW8ANY4_9ACTN</name>
<gene>
    <name evidence="6" type="ORF">ACIB24_11600</name>
</gene>
<dbReference type="EMBL" id="JBITLV010000003">
    <property type="protein sequence ID" value="MFI7587708.1"/>
    <property type="molecule type" value="Genomic_DNA"/>
</dbReference>
<evidence type="ECO:0000256" key="2">
    <source>
        <dbReference type="ARBA" id="ARBA00022448"/>
    </source>
</evidence>
<evidence type="ECO:0000256" key="5">
    <source>
        <dbReference type="SAM" id="SignalP"/>
    </source>
</evidence>
<keyword evidence="3 5" id="KW-0732">Signal</keyword>
<feature type="signal peptide" evidence="5">
    <location>
        <begin position="1"/>
        <end position="26"/>
    </location>
</feature>
<dbReference type="InterPro" id="IPR001188">
    <property type="entry name" value="Sperm_putr-bd"/>
</dbReference>
<evidence type="ECO:0000313" key="7">
    <source>
        <dbReference type="Proteomes" id="UP001612915"/>
    </source>
</evidence>
<evidence type="ECO:0000256" key="3">
    <source>
        <dbReference type="ARBA" id="ARBA00022729"/>
    </source>
</evidence>
<proteinExistence type="predicted"/>
<feature type="chain" id="PRO_5045301823" evidence="5">
    <location>
        <begin position="27"/>
        <end position="393"/>
    </location>
</feature>
<organism evidence="6 7">
    <name type="scientific">Spongisporangium articulatum</name>
    <dbReference type="NCBI Taxonomy" id="3362603"/>
    <lineage>
        <taxon>Bacteria</taxon>
        <taxon>Bacillati</taxon>
        <taxon>Actinomycetota</taxon>
        <taxon>Actinomycetes</taxon>
        <taxon>Kineosporiales</taxon>
        <taxon>Kineosporiaceae</taxon>
        <taxon>Spongisporangium</taxon>
    </lineage>
</organism>
<keyword evidence="4" id="KW-0574">Periplasm</keyword>
<keyword evidence="7" id="KW-1185">Reference proteome</keyword>
<dbReference type="PANTHER" id="PTHR30222:SF17">
    <property type="entry name" value="SPERMIDINE_PUTRESCINE-BINDING PERIPLASMIC PROTEIN"/>
    <property type="match status" value="1"/>
</dbReference>
<dbReference type="PROSITE" id="PS51318">
    <property type="entry name" value="TAT"/>
    <property type="match status" value="1"/>
</dbReference>
<dbReference type="Pfam" id="PF13416">
    <property type="entry name" value="SBP_bac_8"/>
    <property type="match status" value="1"/>
</dbReference>
<dbReference type="Gene3D" id="3.40.190.10">
    <property type="entry name" value="Periplasmic binding protein-like II"/>
    <property type="match status" value="2"/>
</dbReference>
<reference evidence="6 7" key="1">
    <citation type="submission" date="2024-10" db="EMBL/GenBank/DDBJ databases">
        <title>The Natural Products Discovery Center: Release of the First 8490 Sequenced Strains for Exploring Actinobacteria Biosynthetic Diversity.</title>
        <authorList>
            <person name="Kalkreuter E."/>
            <person name="Kautsar S.A."/>
            <person name="Yang D."/>
            <person name="Bader C.D."/>
            <person name="Teijaro C.N."/>
            <person name="Fluegel L."/>
            <person name="Davis C.M."/>
            <person name="Simpson J.R."/>
            <person name="Lauterbach L."/>
            <person name="Steele A.D."/>
            <person name="Gui C."/>
            <person name="Meng S."/>
            <person name="Li G."/>
            <person name="Viehrig K."/>
            <person name="Ye F."/>
            <person name="Su P."/>
            <person name="Kiefer A.F."/>
            <person name="Nichols A."/>
            <person name="Cepeda A.J."/>
            <person name="Yan W."/>
            <person name="Fan B."/>
            <person name="Jiang Y."/>
            <person name="Adhikari A."/>
            <person name="Zheng C.-J."/>
            <person name="Schuster L."/>
            <person name="Cowan T.M."/>
            <person name="Smanski M.J."/>
            <person name="Chevrette M.G."/>
            <person name="De Carvalho L.P.S."/>
            <person name="Shen B."/>
        </authorList>
    </citation>
    <scope>NUCLEOTIDE SEQUENCE [LARGE SCALE GENOMIC DNA]</scope>
    <source>
        <strain evidence="6 7">NPDC049639</strain>
    </source>
</reference>
<dbReference type="Proteomes" id="UP001612915">
    <property type="component" value="Unassembled WGS sequence"/>
</dbReference>
<dbReference type="RefSeq" id="WP_398279893.1">
    <property type="nucleotide sequence ID" value="NZ_JBITLV010000003.1"/>
</dbReference>
<dbReference type="SUPFAM" id="SSF53850">
    <property type="entry name" value="Periplasmic binding protein-like II"/>
    <property type="match status" value="1"/>
</dbReference>
<sequence>MPAPDRRAFLKALGVLGLGAAGLPLAACGNGADSPGSGPSPARDVSTRDLLVNWASRPLYLDYDADQKSHPTLDVFTRTVGIKVTYEESIQDGESFYEEVQPQLRSGRDIGADLVVLRDHVAARLIRQGYVQRLDRSKIPNAANLLPALADPNWDPGRQYSLPWQSGYTGLAWRRDAVDDGLRSVSDLWRKDLKGKVVVLSEMRDTMGLLLGEQGADVGGANGTGFTDDDFSKALEVLEKQLSSGQIRRVAGAEYADDLVSGDAVAVIARSGDIAQLNEMHGHKWDFALPDGGGLRWSDDLLIPIGAPHKENAEILINYYYGPKVAATVAEAIRFVCPVTGAQEQMQTIDSRVAVDDRVFPTPEQFAKVPAFRDLQPAEEAQFDSDFRTVIGV</sequence>
<dbReference type="InterPro" id="IPR006311">
    <property type="entry name" value="TAT_signal"/>
</dbReference>
<evidence type="ECO:0000256" key="4">
    <source>
        <dbReference type="ARBA" id="ARBA00022764"/>
    </source>
</evidence>
<comment type="caution">
    <text evidence="6">The sequence shown here is derived from an EMBL/GenBank/DDBJ whole genome shotgun (WGS) entry which is preliminary data.</text>
</comment>
<evidence type="ECO:0000256" key="1">
    <source>
        <dbReference type="ARBA" id="ARBA00004418"/>
    </source>
</evidence>
<dbReference type="PANTHER" id="PTHR30222">
    <property type="entry name" value="SPERMIDINE/PUTRESCINE-BINDING PERIPLASMIC PROTEIN"/>
    <property type="match status" value="1"/>
</dbReference>
<accession>A0ABW8ANY4</accession>
<evidence type="ECO:0000313" key="6">
    <source>
        <dbReference type="EMBL" id="MFI7587708.1"/>
    </source>
</evidence>
<protein>
    <submittedName>
        <fullName evidence="6">Spermidine/putrescine ABC transporter substrate-binding protein</fullName>
    </submittedName>
</protein>
<comment type="subcellular location">
    <subcellularLocation>
        <location evidence="1">Periplasm</location>
    </subcellularLocation>
</comment>